<keyword evidence="3 6" id="KW-0812">Transmembrane</keyword>
<comment type="similarity">
    <text evidence="2">Belongs to the IFI6/IFI27 family.</text>
</comment>
<feature type="transmembrane region" description="Helical" evidence="6">
    <location>
        <begin position="37"/>
        <end position="69"/>
    </location>
</feature>
<evidence type="ECO:0000256" key="1">
    <source>
        <dbReference type="ARBA" id="ARBA00004141"/>
    </source>
</evidence>
<evidence type="ECO:0000256" key="3">
    <source>
        <dbReference type="ARBA" id="ARBA00022692"/>
    </source>
</evidence>
<reference evidence="8 9" key="1">
    <citation type="submission" date="2018-08" db="EMBL/GenBank/DDBJ databases">
        <title>Genomic investigation of the strawberry pathogen Phytophthora fragariae indicates pathogenicity is determined by transcriptional variation in three key races.</title>
        <authorList>
            <person name="Adams T.M."/>
            <person name="Armitage A.D."/>
            <person name="Sobczyk M.K."/>
            <person name="Bates H.J."/>
            <person name="Dunwell J.M."/>
            <person name="Nellist C.F."/>
            <person name="Harrison R.J."/>
        </authorList>
    </citation>
    <scope>NUCLEOTIDE SEQUENCE [LARGE SCALE GENOMIC DNA]</scope>
    <source>
        <strain evidence="7 10">SCRP324</strain>
        <strain evidence="8 9">SCRP333</strain>
    </source>
</reference>
<dbReference type="InterPro" id="IPR038213">
    <property type="entry name" value="IFI6/IFI27-like_sf"/>
</dbReference>
<evidence type="ECO:0000313" key="10">
    <source>
        <dbReference type="Proteomes" id="UP000435112"/>
    </source>
</evidence>
<dbReference type="Proteomes" id="UP000434957">
    <property type="component" value="Unassembled WGS sequence"/>
</dbReference>
<dbReference type="GO" id="GO:0016020">
    <property type="term" value="C:membrane"/>
    <property type="evidence" value="ECO:0007669"/>
    <property type="project" value="UniProtKB-SubCell"/>
</dbReference>
<comment type="subcellular location">
    <subcellularLocation>
        <location evidence="1">Membrane</location>
        <topology evidence="1">Multi-pass membrane protein</topology>
    </subcellularLocation>
</comment>
<dbReference type="Gene3D" id="6.10.110.10">
    <property type="match status" value="1"/>
</dbReference>
<protein>
    <submittedName>
        <fullName evidence="8">Uncharacterized protein</fullName>
    </submittedName>
</protein>
<evidence type="ECO:0000313" key="9">
    <source>
        <dbReference type="Proteomes" id="UP000434957"/>
    </source>
</evidence>
<comment type="caution">
    <text evidence="8">The sequence shown here is derived from an EMBL/GenBank/DDBJ whole genome shotgun (WGS) entry which is preliminary data.</text>
</comment>
<dbReference type="Proteomes" id="UP000435112">
    <property type="component" value="Unassembled WGS sequence"/>
</dbReference>
<organism evidence="8 9">
    <name type="scientific">Phytophthora rubi</name>
    <dbReference type="NCBI Taxonomy" id="129364"/>
    <lineage>
        <taxon>Eukaryota</taxon>
        <taxon>Sar</taxon>
        <taxon>Stramenopiles</taxon>
        <taxon>Oomycota</taxon>
        <taxon>Peronosporomycetes</taxon>
        <taxon>Peronosporales</taxon>
        <taxon>Peronosporaceae</taxon>
        <taxon>Phytophthora</taxon>
    </lineage>
</organism>
<evidence type="ECO:0000256" key="2">
    <source>
        <dbReference type="ARBA" id="ARBA00007262"/>
    </source>
</evidence>
<name>A0A6A4CHH8_9STRA</name>
<proteinExistence type="inferred from homology"/>
<evidence type="ECO:0000256" key="6">
    <source>
        <dbReference type="SAM" id="Phobius"/>
    </source>
</evidence>
<dbReference type="AlphaFoldDB" id="A0A6A4CHH8"/>
<keyword evidence="5 6" id="KW-0472">Membrane</keyword>
<accession>A0A6A4CHH8</accession>
<dbReference type="EMBL" id="QXFU01000968">
    <property type="protein sequence ID" value="KAE9014710.1"/>
    <property type="molecule type" value="Genomic_DNA"/>
</dbReference>
<dbReference type="PANTHER" id="PTHR16932:SF18">
    <property type="entry name" value="INTERFERON, ALPHA-INDUCIBLE PROTEIN 27-LIKE 2"/>
    <property type="match status" value="1"/>
</dbReference>
<evidence type="ECO:0000313" key="7">
    <source>
        <dbReference type="EMBL" id="KAE9014710.1"/>
    </source>
</evidence>
<gene>
    <name evidence="7" type="ORF">PR002_g14141</name>
    <name evidence="8" type="ORF">PR003_g26195</name>
</gene>
<keyword evidence="4 6" id="KW-1133">Transmembrane helix</keyword>
<evidence type="ECO:0000313" key="8">
    <source>
        <dbReference type="EMBL" id="KAE9286886.1"/>
    </source>
</evidence>
<keyword evidence="9" id="KW-1185">Reference proteome</keyword>
<dbReference type="EMBL" id="QXFT01003332">
    <property type="protein sequence ID" value="KAE9286886.1"/>
    <property type="molecule type" value="Genomic_DNA"/>
</dbReference>
<dbReference type="InterPro" id="IPR009311">
    <property type="entry name" value="IFI6/IFI27-like"/>
</dbReference>
<dbReference type="Pfam" id="PF06140">
    <property type="entry name" value="Ifi-6-16"/>
    <property type="match status" value="1"/>
</dbReference>
<evidence type="ECO:0000256" key="5">
    <source>
        <dbReference type="ARBA" id="ARBA00023136"/>
    </source>
</evidence>
<evidence type="ECO:0000256" key="4">
    <source>
        <dbReference type="ARBA" id="ARBA00022989"/>
    </source>
</evidence>
<dbReference type="PANTHER" id="PTHR16932">
    <property type="entry name" value="INTERFERON ALPHA-INDUCIBLE PROTEIN 27"/>
    <property type="match status" value="1"/>
</dbReference>
<sequence>MLGFLSNGIASGSTAASMMSAAAVTNGGGVATGSTVAVLQSIGVVGVAAPIGMGLAAVGAAVGAAVPIAKTYMKREKGSDACSTVADSRREPFATSKL</sequence>